<dbReference type="GO" id="GO:0003899">
    <property type="term" value="F:DNA-directed RNA polymerase activity"/>
    <property type="evidence" value="ECO:0007669"/>
    <property type="project" value="InterPro"/>
</dbReference>
<proteinExistence type="inferred from homology"/>
<comment type="caution">
    <text evidence="8">The sequence shown here is derived from an EMBL/GenBank/DDBJ whole genome shotgun (WGS) entry which is preliminary data.</text>
</comment>
<evidence type="ECO:0000313" key="8">
    <source>
        <dbReference type="EMBL" id="GAI87563.1"/>
    </source>
</evidence>
<evidence type="ECO:0000256" key="3">
    <source>
        <dbReference type="ARBA" id="ARBA00022679"/>
    </source>
</evidence>
<name>X1S3V4_9ZZZZ</name>
<evidence type="ECO:0000256" key="5">
    <source>
        <dbReference type="ARBA" id="ARBA00022723"/>
    </source>
</evidence>
<dbReference type="InterPro" id="IPR029040">
    <property type="entry name" value="RPABC4/Spt4"/>
</dbReference>
<dbReference type="GO" id="GO:0046872">
    <property type="term" value="F:metal ion binding"/>
    <property type="evidence" value="ECO:0007669"/>
    <property type="project" value="UniProtKB-KW"/>
</dbReference>
<dbReference type="GO" id="GO:0006351">
    <property type="term" value="P:DNA-templated transcription"/>
    <property type="evidence" value="ECO:0007669"/>
    <property type="project" value="InterPro"/>
</dbReference>
<reference evidence="8" key="1">
    <citation type="journal article" date="2014" name="Front. Microbiol.">
        <title>High frequency of phylogenetically diverse reductive dehalogenase-homologous genes in deep subseafloor sedimentary metagenomes.</title>
        <authorList>
            <person name="Kawai M."/>
            <person name="Futagami T."/>
            <person name="Toyoda A."/>
            <person name="Takaki Y."/>
            <person name="Nishi S."/>
            <person name="Hori S."/>
            <person name="Arai W."/>
            <person name="Tsubouchi T."/>
            <person name="Morono Y."/>
            <person name="Uchiyama I."/>
            <person name="Ito T."/>
            <person name="Fujiyama A."/>
            <person name="Inagaki F."/>
            <person name="Takami H."/>
        </authorList>
    </citation>
    <scope>NUCLEOTIDE SEQUENCE</scope>
    <source>
        <strain evidence="8">Expedition CK06-06</strain>
    </source>
</reference>
<accession>X1S3V4</accession>
<evidence type="ECO:0000256" key="7">
    <source>
        <dbReference type="ARBA" id="ARBA00023163"/>
    </source>
</evidence>
<keyword evidence="7" id="KW-0804">Transcription</keyword>
<keyword evidence="2" id="KW-0963">Cytoplasm</keyword>
<sequence length="45" mass="5329">MPTYKCFKCRKSIQSTALEKRFVCPKCGSKIFYKPRTKVKRIKAE</sequence>
<keyword evidence="3" id="KW-0808">Transferase</keyword>
<evidence type="ECO:0000256" key="4">
    <source>
        <dbReference type="ARBA" id="ARBA00022695"/>
    </source>
</evidence>
<dbReference type="Gene3D" id="2.20.28.30">
    <property type="entry name" value="RNA polymerase ii, chain L"/>
    <property type="match status" value="1"/>
</dbReference>
<dbReference type="InterPro" id="IPR023464">
    <property type="entry name" value="Rpo12"/>
</dbReference>
<evidence type="ECO:0000256" key="1">
    <source>
        <dbReference type="ARBA" id="ARBA00022478"/>
    </source>
</evidence>
<gene>
    <name evidence="8" type="ORF">S12H4_13179</name>
</gene>
<keyword evidence="5" id="KW-0479">Metal-binding</keyword>
<dbReference type="SUPFAM" id="SSF63393">
    <property type="entry name" value="RNA polymerase subunits"/>
    <property type="match status" value="1"/>
</dbReference>
<evidence type="ECO:0008006" key="9">
    <source>
        <dbReference type="Google" id="ProtNLM"/>
    </source>
</evidence>
<evidence type="ECO:0000256" key="2">
    <source>
        <dbReference type="ARBA" id="ARBA00022490"/>
    </source>
</evidence>
<dbReference type="GO" id="GO:0000428">
    <property type="term" value="C:DNA-directed RNA polymerase complex"/>
    <property type="evidence" value="ECO:0007669"/>
    <property type="project" value="UniProtKB-KW"/>
</dbReference>
<keyword evidence="4" id="KW-0548">Nucleotidyltransferase</keyword>
<dbReference type="InterPro" id="IPR006591">
    <property type="entry name" value="RNAP_P/RPABC4"/>
</dbReference>
<dbReference type="HAMAP" id="MF_00615">
    <property type="entry name" value="RNApol_arch_Rpo12"/>
    <property type="match status" value="1"/>
</dbReference>
<organism evidence="8">
    <name type="scientific">marine sediment metagenome</name>
    <dbReference type="NCBI Taxonomy" id="412755"/>
    <lineage>
        <taxon>unclassified sequences</taxon>
        <taxon>metagenomes</taxon>
        <taxon>ecological metagenomes</taxon>
    </lineage>
</organism>
<dbReference type="EMBL" id="BARW01006278">
    <property type="protein sequence ID" value="GAI87563.1"/>
    <property type="molecule type" value="Genomic_DNA"/>
</dbReference>
<protein>
    <recommendedName>
        <fullName evidence="9">DNA-directed RNA polymerase subunit P</fullName>
    </recommendedName>
</protein>
<dbReference type="AlphaFoldDB" id="X1S3V4"/>
<dbReference type="SMART" id="SM00659">
    <property type="entry name" value="RPOLCX"/>
    <property type="match status" value="1"/>
</dbReference>
<keyword evidence="1" id="KW-0240">DNA-directed RNA polymerase</keyword>
<dbReference type="GO" id="GO:0003677">
    <property type="term" value="F:DNA binding"/>
    <property type="evidence" value="ECO:0007669"/>
    <property type="project" value="InterPro"/>
</dbReference>
<evidence type="ECO:0000256" key="6">
    <source>
        <dbReference type="ARBA" id="ARBA00022833"/>
    </source>
</evidence>
<keyword evidence="6" id="KW-0862">Zinc</keyword>